<name>A0A1F4VL12_UNCKA</name>
<accession>A0A1F4VL12</accession>
<evidence type="ECO:0008006" key="4">
    <source>
        <dbReference type="Google" id="ProtNLM"/>
    </source>
</evidence>
<dbReference type="AlphaFoldDB" id="A0A1F4VL12"/>
<dbReference type="Proteomes" id="UP000177763">
    <property type="component" value="Unassembled WGS sequence"/>
</dbReference>
<evidence type="ECO:0000313" key="3">
    <source>
        <dbReference type="Proteomes" id="UP000177763"/>
    </source>
</evidence>
<comment type="caution">
    <text evidence="2">The sequence shown here is derived from an EMBL/GenBank/DDBJ whole genome shotgun (WGS) entry which is preliminary data.</text>
</comment>
<protein>
    <recommendedName>
        <fullName evidence="4">Baseplate protein J-like domain-containing protein</fullName>
    </recommendedName>
</protein>
<dbReference type="STRING" id="1802630.A3H26_01250"/>
<sequence length="507" mass="55455">MEEIKLEMYEDAVSAIERIVRSSDANVLLILPDGSVVFENSLNLKLIKKESERVGKEVTFETTDEIGKNLIEMMDTPRSSSREFSTKDLSSLDYDGDRDTTEKKKFLVSLPKVSLKWIKPKLIFLLVIPILVLISGIYFVFWKVPKANVKLVVSSQPLIKSVTVKIKKGGVNDSSTKILAGTAVIAQVSDSNTASTTGEKIIGKKAKGKVKIYNKTDAEKEFKKGTTLVYSKDSKKYKFALASAVTVPARVDALPPATTSTWGEVDANVEAVEIGESYNIGNGKTLDLEDFKSSEYTATVQEDLTGGESKTIKVVSATDQKALSDALYKLLLEKVDSTLESNLASGQKLIKGSGTAKIFSQEYSALVDAEADSLKLTQTLSLEGLAYSTDDVNKLLGSLLKDFVPDGYELSGEEKQLSVEILGNSDSTILSSDEADVQVTVKTFVRVKINEDAIKKSLVSKKLNEAEKIIGGIKNIKNYEITISPNIPFLTRMPSNISNIQIEVKKE</sequence>
<keyword evidence="1" id="KW-1133">Transmembrane helix</keyword>
<keyword evidence="1" id="KW-0812">Transmembrane</keyword>
<gene>
    <name evidence="2" type="ORF">A3H26_01250</name>
</gene>
<evidence type="ECO:0000256" key="1">
    <source>
        <dbReference type="SAM" id="Phobius"/>
    </source>
</evidence>
<feature type="transmembrane region" description="Helical" evidence="1">
    <location>
        <begin position="122"/>
        <end position="142"/>
    </location>
</feature>
<dbReference type="EMBL" id="MEVN01000012">
    <property type="protein sequence ID" value="OGC57473.1"/>
    <property type="molecule type" value="Genomic_DNA"/>
</dbReference>
<reference evidence="2 3" key="1">
    <citation type="journal article" date="2016" name="Nat. Commun.">
        <title>Thousands of microbial genomes shed light on interconnected biogeochemical processes in an aquifer system.</title>
        <authorList>
            <person name="Anantharaman K."/>
            <person name="Brown C.T."/>
            <person name="Hug L.A."/>
            <person name="Sharon I."/>
            <person name="Castelle C.J."/>
            <person name="Probst A.J."/>
            <person name="Thomas B.C."/>
            <person name="Singh A."/>
            <person name="Wilkins M.J."/>
            <person name="Karaoz U."/>
            <person name="Brodie E.L."/>
            <person name="Williams K.H."/>
            <person name="Hubbard S.S."/>
            <person name="Banfield J.F."/>
        </authorList>
    </citation>
    <scope>NUCLEOTIDE SEQUENCE [LARGE SCALE GENOMIC DNA]</scope>
</reference>
<proteinExistence type="predicted"/>
<evidence type="ECO:0000313" key="2">
    <source>
        <dbReference type="EMBL" id="OGC57473.1"/>
    </source>
</evidence>
<keyword evidence="1" id="KW-0472">Membrane</keyword>
<organism evidence="2 3">
    <name type="scientific">candidate division WWE3 bacterium RIFCSPLOWO2_12_FULL_36_10</name>
    <dbReference type="NCBI Taxonomy" id="1802630"/>
    <lineage>
        <taxon>Bacteria</taxon>
        <taxon>Katanobacteria</taxon>
    </lineage>
</organism>